<dbReference type="InterPro" id="IPR035919">
    <property type="entry name" value="EAL_sf"/>
</dbReference>
<dbReference type="Gene3D" id="3.30.70.270">
    <property type="match status" value="1"/>
</dbReference>
<sequence>MPRFTPASGDHQAKRQSRNRDYRRQWLAAAPCALASRHSVRFSDASPIATLCWLALMLLLLAGPATPVSAASNTDATQISSADAAQPATPISAADWLQRYRALAAAAPASCPPASIPVLNEHAPIRAFVLEPSADQQASEPLVATLKDPILESFIVLAQDANGCIHIGESGRLAPFDQRSISSPFPNSRLPLSFGTTSPIAIVMDHKSIRPWIELVPESQFRRLSERLWIALGMLTGILTTLFLIAILMTRYQRSALTLAYLGYIAALLFYQLQATGLGPEWLPFWPAPSTQHLLQALAVGSAVIGMSLPVFAFLRPRGRLRSLLLISVALSATGFYLSAQIAEAYRFGAAILPVLAILVILLLATRLRDDEPGVRWFSAGLAVTLFGGGIQATSVVTQGAWLPPLTAFAFPIGNLIESICWLTAIALRLKAQHLALLERQLSEAKYDSLTDSYNRRHVRKRINLAIAKAKRTSSSRKDNGVSGLLYIDLCGFKDIRDRFGQAIGDEALRRFSSLLQGMGFNVDAIGRYGGHEFVILMHQDAHWSETEGAAATILSRFQEALELDNQSILIRPDIGIVRIGAQYSDVDEVMEDASRALRVSTQLGGRRATLFEPQMRDRAKIEQELLDALEEAIRNHQLDLHYQPMVALENMSPVGFEALLRCPHLSEKGIGIEQIFASAESAGMLKSIGERVIELALAQIVDWQRQGVWSTSFFLSLNVCQQQLIDGRFLESLHRASQRLNIDAGAIRLELSERSLGVDLDWSHHVLPRLLNQQVLLGIDNFGTGLASLTMLTDLQPDYIKIDKRLVAVMATLPRAQHLARAARLFTAETGSLAIAEGIETNVQLETLLELGFEHGQGHLIAGPMSGSETANWLQLAARAHEQPRGDSLWQRQLH</sequence>
<keyword evidence="2" id="KW-0812">Transmembrane</keyword>
<gene>
    <name evidence="5" type="ORF">CKO42_05315</name>
</gene>
<feature type="region of interest" description="Disordered" evidence="1">
    <location>
        <begin position="1"/>
        <end position="20"/>
    </location>
</feature>
<dbReference type="SUPFAM" id="SSF141868">
    <property type="entry name" value="EAL domain-like"/>
    <property type="match status" value="1"/>
</dbReference>
<dbReference type="SUPFAM" id="SSF55073">
    <property type="entry name" value="Nucleotide cyclase"/>
    <property type="match status" value="1"/>
</dbReference>
<dbReference type="InterPro" id="IPR011623">
    <property type="entry name" value="7TMR_DISM_rcpt_extracell_dom1"/>
</dbReference>
<dbReference type="PROSITE" id="PS50887">
    <property type="entry name" value="GGDEF"/>
    <property type="match status" value="1"/>
</dbReference>
<protein>
    <recommendedName>
        <fullName evidence="7">EAL domain-containing protein</fullName>
    </recommendedName>
</protein>
<dbReference type="Pfam" id="PF07695">
    <property type="entry name" value="7TMR-DISM_7TM"/>
    <property type="match status" value="1"/>
</dbReference>
<dbReference type="Pfam" id="PF00563">
    <property type="entry name" value="EAL"/>
    <property type="match status" value="1"/>
</dbReference>
<feature type="transmembrane region" description="Helical" evidence="2">
    <location>
        <begin position="228"/>
        <end position="249"/>
    </location>
</feature>
<dbReference type="GO" id="GO:0071111">
    <property type="term" value="F:cyclic-guanylate-specific phosphodiesterase activity"/>
    <property type="evidence" value="ECO:0007669"/>
    <property type="project" value="InterPro"/>
</dbReference>
<proteinExistence type="predicted"/>
<reference evidence="5 6" key="1">
    <citation type="journal article" date="2020" name="Microorganisms">
        <title>Osmotic Adaptation and Compatible Solute Biosynthesis of Phototrophic Bacteria as Revealed from Genome Analyses.</title>
        <authorList>
            <person name="Imhoff J.F."/>
            <person name="Rahn T."/>
            <person name="Kunzel S."/>
            <person name="Keller A."/>
            <person name="Neulinger S.C."/>
        </authorList>
    </citation>
    <scope>NUCLEOTIDE SEQUENCE [LARGE SCALE GENOMIC DNA]</scope>
    <source>
        <strain evidence="5 6">DSM 25653</strain>
    </source>
</reference>
<dbReference type="PANTHER" id="PTHR33121:SF70">
    <property type="entry name" value="SIGNALING PROTEIN YKOW"/>
    <property type="match status" value="1"/>
</dbReference>
<dbReference type="InterPro" id="IPR050706">
    <property type="entry name" value="Cyclic-di-GMP_PDE-like"/>
</dbReference>
<evidence type="ECO:0000259" key="4">
    <source>
        <dbReference type="PROSITE" id="PS50887"/>
    </source>
</evidence>
<dbReference type="InterPro" id="IPR043128">
    <property type="entry name" value="Rev_trsase/Diguanyl_cyclase"/>
</dbReference>
<organism evidence="5 6">
    <name type="scientific">Lamprobacter modestohalophilus</name>
    <dbReference type="NCBI Taxonomy" id="1064514"/>
    <lineage>
        <taxon>Bacteria</taxon>
        <taxon>Pseudomonadati</taxon>
        <taxon>Pseudomonadota</taxon>
        <taxon>Gammaproteobacteria</taxon>
        <taxon>Chromatiales</taxon>
        <taxon>Chromatiaceae</taxon>
        <taxon>Lamprobacter</taxon>
    </lineage>
</organism>
<dbReference type="PANTHER" id="PTHR33121">
    <property type="entry name" value="CYCLIC DI-GMP PHOSPHODIESTERASE PDEF"/>
    <property type="match status" value="1"/>
</dbReference>
<dbReference type="PROSITE" id="PS50883">
    <property type="entry name" value="EAL"/>
    <property type="match status" value="1"/>
</dbReference>
<evidence type="ECO:0000313" key="5">
    <source>
        <dbReference type="EMBL" id="MBK1617884.1"/>
    </source>
</evidence>
<evidence type="ECO:0000259" key="3">
    <source>
        <dbReference type="PROSITE" id="PS50883"/>
    </source>
</evidence>
<dbReference type="InterPro" id="IPR000160">
    <property type="entry name" value="GGDEF_dom"/>
</dbReference>
<dbReference type="InterPro" id="IPR029787">
    <property type="entry name" value="Nucleotide_cyclase"/>
</dbReference>
<evidence type="ECO:0008006" key="7">
    <source>
        <dbReference type="Google" id="ProtNLM"/>
    </source>
</evidence>
<dbReference type="Pfam" id="PF00990">
    <property type="entry name" value="GGDEF"/>
    <property type="match status" value="1"/>
</dbReference>
<feature type="domain" description="GGDEF" evidence="4">
    <location>
        <begin position="481"/>
        <end position="614"/>
    </location>
</feature>
<dbReference type="InterPro" id="IPR001633">
    <property type="entry name" value="EAL_dom"/>
</dbReference>
<dbReference type="CDD" id="cd01948">
    <property type="entry name" value="EAL"/>
    <property type="match status" value="1"/>
</dbReference>
<feature type="transmembrane region" description="Helical" evidence="2">
    <location>
        <begin position="377"/>
        <end position="397"/>
    </location>
</feature>
<feature type="domain" description="EAL" evidence="3">
    <location>
        <begin position="619"/>
        <end position="879"/>
    </location>
</feature>
<feature type="transmembrane region" description="Helical" evidence="2">
    <location>
        <begin position="322"/>
        <end position="340"/>
    </location>
</feature>
<dbReference type="AlphaFoldDB" id="A0A9X0W6T3"/>
<dbReference type="EMBL" id="NRRY01000005">
    <property type="protein sequence ID" value="MBK1617884.1"/>
    <property type="molecule type" value="Genomic_DNA"/>
</dbReference>
<feature type="transmembrane region" description="Helical" evidence="2">
    <location>
        <begin position="346"/>
        <end position="365"/>
    </location>
</feature>
<keyword evidence="6" id="KW-1185">Reference proteome</keyword>
<keyword evidence="2" id="KW-1133">Transmembrane helix</keyword>
<accession>A0A9X0W6T3</accession>
<dbReference type="SMART" id="SM00052">
    <property type="entry name" value="EAL"/>
    <property type="match status" value="1"/>
</dbReference>
<keyword evidence="2" id="KW-0472">Membrane</keyword>
<feature type="transmembrane region" description="Helical" evidence="2">
    <location>
        <begin position="256"/>
        <end position="274"/>
    </location>
</feature>
<dbReference type="SMART" id="SM00267">
    <property type="entry name" value="GGDEF"/>
    <property type="match status" value="1"/>
</dbReference>
<name>A0A9X0W6T3_9GAMM</name>
<dbReference type="Gene3D" id="3.20.20.450">
    <property type="entry name" value="EAL domain"/>
    <property type="match status" value="1"/>
</dbReference>
<feature type="transmembrane region" description="Helical" evidence="2">
    <location>
        <begin position="294"/>
        <end position="315"/>
    </location>
</feature>
<evidence type="ECO:0000313" key="6">
    <source>
        <dbReference type="Proteomes" id="UP001138768"/>
    </source>
</evidence>
<dbReference type="Proteomes" id="UP001138768">
    <property type="component" value="Unassembled WGS sequence"/>
</dbReference>
<comment type="caution">
    <text evidence="5">The sequence shown here is derived from an EMBL/GenBank/DDBJ whole genome shotgun (WGS) entry which is preliminary data.</text>
</comment>
<dbReference type="NCBIfam" id="TIGR00254">
    <property type="entry name" value="GGDEF"/>
    <property type="match status" value="1"/>
</dbReference>
<evidence type="ECO:0000256" key="1">
    <source>
        <dbReference type="SAM" id="MobiDB-lite"/>
    </source>
</evidence>
<dbReference type="CDD" id="cd01949">
    <property type="entry name" value="GGDEF"/>
    <property type="match status" value="1"/>
</dbReference>
<evidence type="ECO:0000256" key="2">
    <source>
        <dbReference type="SAM" id="Phobius"/>
    </source>
</evidence>